<evidence type="ECO:0000256" key="1">
    <source>
        <dbReference type="SAM" id="MobiDB-lite"/>
    </source>
</evidence>
<organism evidence="2 3">
    <name type="scientific">Dipteronia sinensis</name>
    <dbReference type="NCBI Taxonomy" id="43782"/>
    <lineage>
        <taxon>Eukaryota</taxon>
        <taxon>Viridiplantae</taxon>
        <taxon>Streptophyta</taxon>
        <taxon>Embryophyta</taxon>
        <taxon>Tracheophyta</taxon>
        <taxon>Spermatophyta</taxon>
        <taxon>Magnoliopsida</taxon>
        <taxon>eudicotyledons</taxon>
        <taxon>Gunneridae</taxon>
        <taxon>Pentapetalae</taxon>
        <taxon>rosids</taxon>
        <taxon>malvids</taxon>
        <taxon>Sapindales</taxon>
        <taxon>Sapindaceae</taxon>
        <taxon>Hippocastanoideae</taxon>
        <taxon>Acereae</taxon>
        <taxon>Dipteronia</taxon>
    </lineage>
</organism>
<evidence type="ECO:0000313" key="2">
    <source>
        <dbReference type="EMBL" id="KAK3204618.1"/>
    </source>
</evidence>
<sequence>MVTKAVKIVTGAVKMVAGAMKAVTIGVKMVTRYNQSSRSLFKQHYGRKSEKDSYSSHGGQKENRVPSKLLTRVLEKIVTGKLLQLGVIAFTHMSNGVFADPSADTSTVASPAIHAVAASYMYSGSAYDPGIHAF</sequence>
<dbReference type="Proteomes" id="UP001281410">
    <property type="component" value="Unassembled WGS sequence"/>
</dbReference>
<feature type="region of interest" description="Disordered" evidence="1">
    <location>
        <begin position="41"/>
        <end position="65"/>
    </location>
</feature>
<feature type="compositionally biased region" description="Basic and acidic residues" evidence="1">
    <location>
        <begin position="47"/>
        <end position="65"/>
    </location>
</feature>
<gene>
    <name evidence="2" type="ORF">Dsin_018664</name>
</gene>
<evidence type="ECO:0000313" key="3">
    <source>
        <dbReference type="Proteomes" id="UP001281410"/>
    </source>
</evidence>
<dbReference type="AlphaFoldDB" id="A0AAE0A775"/>
<reference evidence="2" key="1">
    <citation type="journal article" date="2023" name="Plant J.">
        <title>Genome sequences and population genomics provide insights into the demographic history, inbreeding, and mutation load of two 'living fossil' tree species of Dipteronia.</title>
        <authorList>
            <person name="Feng Y."/>
            <person name="Comes H.P."/>
            <person name="Chen J."/>
            <person name="Zhu S."/>
            <person name="Lu R."/>
            <person name="Zhang X."/>
            <person name="Li P."/>
            <person name="Qiu J."/>
            <person name="Olsen K.M."/>
            <person name="Qiu Y."/>
        </authorList>
    </citation>
    <scope>NUCLEOTIDE SEQUENCE</scope>
    <source>
        <strain evidence="2">NBL</strain>
    </source>
</reference>
<protein>
    <submittedName>
        <fullName evidence="2">Uncharacterized protein</fullName>
    </submittedName>
</protein>
<comment type="caution">
    <text evidence="2">The sequence shown here is derived from an EMBL/GenBank/DDBJ whole genome shotgun (WGS) entry which is preliminary data.</text>
</comment>
<name>A0AAE0A775_9ROSI</name>
<dbReference type="EMBL" id="JANJYJ010000006">
    <property type="protein sequence ID" value="KAK3204618.1"/>
    <property type="molecule type" value="Genomic_DNA"/>
</dbReference>
<proteinExistence type="predicted"/>
<accession>A0AAE0A775</accession>
<keyword evidence="3" id="KW-1185">Reference proteome</keyword>